<sequence>MAAPLVEVSDWAGGVEIRALLRKNDRSLARRYLDATKQYLAPHREMLPDYYPYPSFALVENSRETGYGMLGFTLLGSRIIRFPWILTSSHPHELLHNWWGNSVYVDPDQGNWCEGLTTYMADHLFTEQRGRGVLYRRVALRKYTDFAAGDRDFPLAEFRSRYSALVFRGSGPKNVAKVEWEAPDSPLTVRFTDQGLSKPILPPRAPLLRDVPEF</sequence>
<dbReference type="SUPFAM" id="SSF55486">
    <property type="entry name" value="Metalloproteases ('zincins'), catalytic domain"/>
    <property type="match status" value="1"/>
</dbReference>
<organism evidence="1">
    <name type="scientific">Candidatus Kentrum sp. LFY</name>
    <dbReference type="NCBI Taxonomy" id="2126342"/>
    <lineage>
        <taxon>Bacteria</taxon>
        <taxon>Pseudomonadati</taxon>
        <taxon>Pseudomonadota</taxon>
        <taxon>Gammaproteobacteria</taxon>
        <taxon>Candidatus Kentrum</taxon>
    </lineage>
</organism>
<reference evidence="1" key="1">
    <citation type="submission" date="2019-02" db="EMBL/GenBank/DDBJ databases">
        <authorList>
            <person name="Gruber-Vodicka R. H."/>
            <person name="Seah K. B. B."/>
        </authorList>
    </citation>
    <scope>NUCLEOTIDE SEQUENCE</scope>
    <source>
        <strain evidence="1">BECK_BY7</strain>
    </source>
</reference>
<protein>
    <submittedName>
        <fullName evidence="1">Peptidase MA superfamily</fullName>
    </submittedName>
</protein>
<dbReference type="Gene3D" id="1.10.390.10">
    <property type="entry name" value="Neutral Protease Domain 2"/>
    <property type="match status" value="1"/>
</dbReference>
<dbReference type="EMBL" id="CAADFN010000090">
    <property type="protein sequence ID" value="VFK21298.1"/>
    <property type="molecule type" value="Genomic_DNA"/>
</dbReference>
<dbReference type="InterPro" id="IPR027268">
    <property type="entry name" value="Peptidase_M4/M1_CTD_sf"/>
</dbReference>
<name>A0A450WWF4_9GAMM</name>
<proteinExistence type="predicted"/>
<gene>
    <name evidence="1" type="ORF">BECKLFY1418C_GA0070996_10903</name>
</gene>
<accession>A0A450WWF4</accession>
<dbReference type="AlphaFoldDB" id="A0A450WWF4"/>
<evidence type="ECO:0000313" key="1">
    <source>
        <dbReference type="EMBL" id="VFK21298.1"/>
    </source>
</evidence>